<keyword evidence="2" id="KW-1185">Reference proteome</keyword>
<dbReference type="Proteomes" id="UP000814128">
    <property type="component" value="Unassembled WGS sequence"/>
</dbReference>
<proteinExistence type="predicted"/>
<accession>A0ACB8QTJ4</accession>
<evidence type="ECO:0000313" key="1">
    <source>
        <dbReference type="EMBL" id="KAI0034897.1"/>
    </source>
</evidence>
<comment type="caution">
    <text evidence="1">The sequence shown here is derived from an EMBL/GenBank/DDBJ whole genome shotgun (WGS) entry which is preliminary data.</text>
</comment>
<protein>
    <submittedName>
        <fullName evidence="1">Uncharacterized protein</fullName>
    </submittedName>
</protein>
<reference evidence="1" key="2">
    <citation type="journal article" date="2022" name="New Phytol.">
        <title>Evolutionary transition to the ectomycorrhizal habit in the genomes of a hyperdiverse lineage of mushroom-forming fungi.</title>
        <authorList>
            <person name="Looney B."/>
            <person name="Miyauchi S."/>
            <person name="Morin E."/>
            <person name="Drula E."/>
            <person name="Courty P.E."/>
            <person name="Kohler A."/>
            <person name="Kuo A."/>
            <person name="LaButti K."/>
            <person name="Pangilinan J."/>
            <person name="Lipzen A."/>
            <person name="Riley R."/>
            <person name="Andreopoulos W."/>
            <person name="He G."/>
            <person name="Johnson J."/>
            <person name="Nolan M."/>
            <person name="Tritt A."/>
            <person name="Barry K.W."/>
            <person name="Grigoriev I.V."/>
            <person name="Nagy L.G."/>
            <person name="Hibbett D."/>
            <person name="Henrissat B."/>
            <person name="Matheny P.B."/>
            <person name="Labbe J."/>
            <person name="Martin F.M."/>
        </authorList>
    </citation>
    <scope>NUCLEOTIDE SEQUENCE</scope>
    <source>
        <strain evidence="1">EC-137</strain>
    </source>
</reference>
<name>A0ACB8QTJ4_9AGAM</name>
<sequence>MNTRFSLRLRPFSVSKPYRSYATVEPSMLVANPPPPPDDQLPGAAPPRDTGSRLDPIVLTHLAESPPSHRLSLPTIIHQYLHRSGHVLVDTLPYESTPRPDRRVPLSVADSVHLVAHAVKEGDRSKVTVSSAFALHSPDRPDTQTLFVSCAHTLEEIRSSPLLVNTDAASSPHPDVNSSRASGSFVLTAATAHDRQASASDIGAVPATVTPVSSILSALHRSDLLLFSASVAVRTLPVSPYPAQPGARIRAHLVSETKPVGRAGDGWVPWVGGWAKWVCGRVLGYRDFAGREAQPGTYDSLSHMLFEPHPTPGSSGGPVVDQETGAVVGIMLGTRMDSEVNGVRGWGVPSEMIYEMFSLPGIKPKGL</sequence>
<evidence type="ECO:0000313" key="2">
    <source>
        <dbReference type="Proteomes" id="UP000814128"/>
    </source>
</evidence>
<dbReference type="EMBL" id="MU273492">
    <property type="protein sequence ID" value="KAI0034897.1"/>
    <property type="molecule type" value="Genomic_DNA"/>
</dbReference>
<organism evidence="1 2">
    <name type="scientific">Vararia minispora EC-137</name>
    <dbReference type="NCBI Taxonomy" id="1314806"/>
    <lineage>
        <taxon>Eukaryota</taxon>
        <taxon>Fungi</taxon>
        <taxon>Dikarya</taxon>
        <taxon>Basidiomycota</taxon>
        <taxon>Agaricomycotina</taxon>
        <taxon>Agaricomycetes</taxon>
        <taxon>Russulales</taxon>
        <taxon>Lachnocladiaceae</taxon>
        <taxon>Vararia</taxon>
    </lineage>
</organism>
<reference evidence="1" key="1">
    <citation type="submission" date="2021-02" db="EMBL/GenBank/DDBJ databases">
        <authorList>
            <consortium name="DOE Joint Genome Institute"/>
            <person name="Ahrendt S."/>
            <person name="Looney B.P."/>
            <person name="Miyauchi S."/>
            <person name="Morin E."/>
            <person name="Drula E."/>
            <person name="Courty P.E."/>
            <person name="Chicoki N."/>
            <person name="Fauchery L."/>
            <person name="Kohler A."/>
            <person name="Kuo A."/>
            <person name="Labutti K."/>
            <person name="Pangilinan J."/>
            <person name="Lipzen A."/>
            <person name="Riley R."/>
            <person name="Andreopoulos W."/>
            <person name="He G."/>
            <person name="Johnson J."/>
            <person name="Barry K.W."/>
            <person name="Grigoriev I.V."/>
            <person name="Nagy L."/>
            <person name="Hibbett D."/>
            <person name="Henrissat B."/>
            <person name="Matheny P.B."/>
            <person name="Labbe J."/>
            <person name="Martin F."/>
        </authorList>
    </citation>
    <scope>NUCLEOTIDE SEQUENCE</scope>
    <source>
        <strain evidence="1">EC-137</strain>
    </source>
</reference>
<gene>
    <name evidence="1" type="ORF">K488DRAFT_44430</name>
</gene>